<comment type="caution">
    <text evidence="1">The sequence shown here is derived from an EMBL/GenBank/DDBJ whole genome shotgun (WGS) entry which is preliminary data.</text>
</comment>
<dbReference type="AlphaFoldDB" id="A0A8J4Q3P4"/>
<dbReference type="EMBL" id="JRKL02013757">
    <property type="protein sequence ID" value="KAF3942572.1"/>
    <property type="molecule type" value="Genomic_DNA"/>
</dbReference>
<sequence>MACCIAHLIDSNLRITVMSNIVLCSIVEGHKAREKLDGIACNLCRFVFCKRKIFRFISFLISGNVQVYHPPCLNQYIIQDPIAHPLIQITFV</sequence>
<organism evidence="1 2">
    <name type="scientific">Castanea mollissima</name>
    <name type="common">Chinese chestnut</name>
    <dbReference type="NCBI Taxonomy" id="60419"/>
    <lineage>
        <taxon>Eukaryota</taxon>
        <taxon>Viridiplantae</taxon>
        <taxon>Streptophyta</taxon>
        <taxon>Embryophyta</taxon>
        <taxon>Tracheophyta</taxon>
        <taxon>Spermatophyta</taxon>
        <taxon>Magnoliopsida</taxon>
        <taxon>eudicotyledons</taxon>
        <taxon>Gunneridae</taxon>
        <taxon>Pentapetalae</taxon>
        <taxon>rosids</taxon>
        <taxon>fabids</taxon>
        <taxon>Fagales</taxon>
        <taxon>Fagaceae</taxon>
        <taxon>Castanea</taxon>
    </lineage>
</organism>
<evidence type="ECO:0000313" key="1">
    <source>
        <dbReference type="EMBL" id="KAF3942572.1"/>
    </source>
</evidence>
<dbReference type="OrthoDB" id="10577596at2759"/>
<evidence type="ECO:0000313" key="2">
    <source>
        <dbReference type="Proteomes" id="UP000737018"/>
    </source>
</evidence>
<keyword evidence="2" id="KW-1185">Reference proteome</keyword>
<reference evidence="1" key="1">
    <citation type="submission" date="2020-03" db="EMBL/GenBank/DDBJ databases">
        <title>Castanea mollissima Vanexum genome sequencing.</title>
        <authorList>
            <person name="Staton M."/>
        </authorList>
    </citation>
    <scope>NUCLEOTIDE SEQUENCE</scope>
    <source>
        <tissue evidence="1">Leaf</tissue>
    </source>
</reference>
<accession>A0A8J4Q3P4</accession>
<gene>
    <name evidence="1" type="ORF">CMV_030782</name>
</gene>
<dbReference type="Proteomes" id="UP000737018">
    <property type="component" value="Unassembled WGS sequence"/>
</dbReference>
<proteinExistence type="predicted"/>
<name>A0A8J4Q3P4_9ROSI</name>
<protein>
    <submittedName>
        <fullName evidence="1">Uncharacterized protein</fullName>
    </submittedName>
</protein>